<dbReference type="Pfam" id="PF21274">
    <property type="entry name" value="Rng_hyd_C"/>
    <property type="match status" value="1"/>
</dbReference>
<keyword evidence="2" id="KW-0285">Flavoprotein</keyword>
<dbReference type="PRINTS" id="PR00420">
    <property type="entry name" value="RNGMNOXGNASE"/>
</dbReference>
<evidence type="ECO:0000256" key="3">
    <source>
        <dbReference type="ARBA" id="ARBA00022827"/>
    </source>
</evidence>
<keyword evidence="5" id="KW-0560">Oxidoreductase</keyword>
<protein>
    <submittedName>
        <fullName evidence="5">Putative monooxygenase</fullName>
    </submittedName>
</protein>
<dbReference type="OMA" id="RWNTRLV"/>
<dbReference type="Gene3D" id="3.50.50.60">
    <property type="entry name" value="FAD/NAD(P)-binding domain"/>
    <property type="match status" value="1"/>
</dbReference>
<keyword evidence="5" id="KW-0503">Monooxygenase</keyword>
<dbReference type="OrthoDB" id="8670884at2"/>
<evidence type="ECO:0000313" key="6">
    <source>
        <dbReference type="Proteomes" id="UP000069654"/>
    </source>
</evidence>
<evidence type="ECO:0000256" key="2">
    <source>
        <dbReference type="ARBA" id="ARBA00022630"/>
    </source>
</evidence>
<reference evidence="6" key="2">
    <citation type="submission" date="2016-02" db="EMBL/GenBank/DDBJ databases">
        <title>Draft genome sequence of five rapidly growing Mycobacterium species.</title>
        <authorList>
            <person name="Katahira K."/>
            <person name="Gotou Y."/>
            <person name="Iida K."/>
            <person name="Ogura Y."/>
            <person name="Hayashi T."/>
        </authorList>
    </citation>
    <scope>NUCLEOTIDE SEQUENCE [LARGE SCALE GENOMIC DNA]</scope>
    <source>
        <strain evidence="6">JCM6362</strain>
    </source>
</reference>
<reference evidence="5 6" key="1">
    <citation type="journal article" date="2016" name="Genome Announc.">
        <title>Draft Genome Sequences of Five Rapidly Growing Mycobacterium Species, M. thermoresistibile, M. fortuitum subsp. acetamidolyticum, M. canariasense, M. brisbanense, and M. novocastrense.</title>
        <authorList>
            <person name="Katahira K."/>
            <person name="Ogura Y."/>
            <person name="Gotoh Y."/>
            <person name="Hayashi T."/>
        </authorList>
    </citation>
    <scope>NUCLEOTIDE SEQUENCE [LARGE SCALE GENOMIC DNA]</scope>
    <source>
        <strain evidence="5 6">JCM6362</strain>
    </source>
</reference>
<comment type="cofactor">
    <cofactor evidence="1">
        <name>FAD</name>
        <dbReference type="ChEBI" id="CHEBI:57692"/>
    </cofactor>
</comment>
<keyword evidence="3" id="KW-0274">FAD</keyword>
<dbReference type="GO" id="GO:0071949">
    <property type="term" value="F:FAD binding"/>
    <property type="evidence" value="ECO:0007669"/>
    <property type="project" value="InterPro"/>
</dbReference>
<sequence length="565" mass="60114">MSGPEQAPVLIVGAGPAGLATAYVLGRNGIPSVVCDQHSGIHPHPRAHVINTRSMELFRSWGIADAIARDEQAFDAGAGVRIVWKHSVSGEELGCIDLLDAPVESIERRRAASPVGLISCPQDRIQRLMVDAVLRQGMSRIDYDTRVVEITDAATGVEVTAESRGKPRRFRADYVVNAEGAGGRLRSALGIEMDGIPFIADQVTSYFHADLSEWTGERPPLLQWIINTDVQGTFIAMGQNRWTFTIGFGATDEARRALDPQRCVELIRLAIGPAGSDVDIDFRSAGSWTLCATTARTYRAGRVFLVGDAAHQFPPTGGFGMNTGLADADNLGWKLAAVLHGWADEELLDTYESERRPVALANSEFSVTNALKMASTGIGPTGPQFAAELESDDPSVAAAVRDRIRNAIPEQRPHFDHLELEIGYVYPGDASDGDPVSTPVVGGRLPHRWITRITPGQGTASTLDLLGDGFTLLTGPAGAAWTAGVRDVAVPVRTLTAGVDFAFTGPSDTTFLADDGAVLVRPDGHIAWIATHLPADPAAELTSALRGVHLSADAARSASGQGASR</sequence>
<dbReference type="EMBL" id="BCTB01000048">
    <property type="protein sequence ID" value="GAT16757.1"/>
    <property type="molecule type" value="Genomic_DNA"/>
</dbReference>
<name>A0A100XHU5_MYCTH</name>
<gene>
    <name evidence="5" type="ORF">RMCT_3726</name>
</gene>
<organism evidence="5 6">
    <name type="scientific">Mycolicibacterium thermoresistibile</name>
    <name type="common">Mycobacterium thermoresistibile</name>
    <dbReference type="NCBI Taxonomy" id="1797"/>
    <lineage>
        <taxon>Bacteria</taxon>
        <taxon>Bacillati</taxon>
        <taxon>Actinomycetota</taxon>
        <taxon>Actinomycetes</taxon>
        <taxon>Mycobacteriales</taxon>
        <taxon>Mycobacteriaceae</taxon>
        <taxon>Mycolicibacterium</taxon>
    </lineage>
</organism>
<dbReference type="PANTHER" id="PTHR43004">
    <property type="entry name" value="TRK SYSTEM POTASSIUM UPTAKE PROTEIN"/>
    <property type="match status" value="1"/>
</dbReference>
<evidence type="ECO:0000313" key="5">
    <source>
        <dbReference type="EMBL" id="GAT16757.1"/>
    </source>
</evidence>
<dbReference type="Gene3D" id="3.40.30.120">
    <property type="match status" value="1"/>
</dbReference>
<evidence type="ECO:0000256" key="1">
    <source>
        <dbReference type="ARBA" id="ARBA00001974"/>
    </source>
</evidence>
<dbReference type="PANTHER" id="PTHR43004:SF19">
    <property type="entry name" value="BINDING MONOOXYGENASE, PUTATIVE (JCVI)-RELATED"/>
    <property type="match status" value="1"/>
</dbReference>
<dbReference type="STRING" id="1797.RMCT_3726"/>
<proteinExistence type="predicted"/>
<dbReference type="InterPro" id="IPR036188">
    <property type="entry name" value="FAD/NAD-bd_sf"/>
</dbReference>
<accession>A0A100XHU5</accession>
<dbReference type="InterPro" id="IPR002938">
    <property type="entry name" value="FAD-bd"/>
</dbReference>
<comment type="caution">
    <text evidence="5">The sequence shown here is derived from an EMBL/GenBank/DDBJ whole genome shotgun (WGS) entry which is preliminary data.</text>
</comment>
<dbReference type="AlphaFoldDB" id="A0A100XHU5"/>
<dbReference type="GO" id="GO:0016709">
    <property type="term" value="F:oxidoreductase activity, acting on paired donors, with incorporation or reduction of molecular oxygen, NAD(P)H as one donor, and incorporation of one atom of oxygen"/>
    <property type="evidence" value="ECO:0007669"/>
    <property type="project" value="UniProtKB-ARBA"/>
</dbReference>
<dbReference type="Proteomes" id="UP000069654">
    <property type="component" value="Unassembled WGS sequence"/>
</dbReference>
<dbReference type="Gene3D" id="3.30.9.10">
    <property type="entry name" value="D-Amino Acid Oxidase, subunit A, domain 2"/>
    <property type="match status" value="1"/>
</dbReference>
<dbReference type="InterPro" id="IPR050641">
    <property type="entry name" value="RIFMO-like"/>
</dbReference>
<dbReference type="RefSeq" id="WP_003924331.1">
    <property type="nucleotide sequence ID" value="NZ_BCTB01000048.1"/>
</dbReference>
<evidence type="ECO:0000259" key="4">
    <source>
        <dbReference type="Pfam" id="PF01494"/>
    </source>
</evidence>
<feature type="domain" description="FAD-binding" evidence="4">
    <location>
        <begin position="7"/>
        <end position="365"/>
    </location>
</feature>
<dbReference type="Pfam" id="PF01494">
    <property type="entry name" value="FAD_binding_3"/>
    <property type="match status" value="1"/>
</dbReference>
<dbReference type="SUPFAM" id="SSF51905">
    <property type="entry name" value="FAD/NAD(P)-binding domain"/>
    <property type="match status" value="1"/>
</dbReference>